<dbReference type="OrthoDB" id="9977768at2"/>
<reference evidence="2 3" key="1">
    <citation type="submission" date="2018-12" db="EMBL/GenBank/DDBJ databases">
        <title>Deinococcus radiophilus ATCC 27603 genome sequencing and assembly.</title>
        <authorList>
            <person name="Maclea K.S."/>
            <person name="Maynard C.R."/>
        </authorList>
    </citation>
    <scope>NUCLEOTIDE SEQUENCE [LARGE SCALE GENOMIC DNA]</scope>
    <source>
        <strain evidence="2 3">ATCC 27603</strain>
    </source>
</reference>
<dbReference type="AlphaFoldDB" id="A0A3S0ICE8"/>
<keyword evidence="3" id="KW-1185">Reference proteome</keyword>
<keyword evidence="1" id="KW-0472">Membrane</keyword>
<dbReference type="Proteomes" id="UP000277766">
    <property type="component" value="Unassembled WGS sequence"/>
</dbReference>
<feature type="transmembrane region" description="Helical" evidence="1">
    <location>
        <begin position="51"/>
        <end position="71"/>
    </location>
</feature>
<keyword evidence="1" id="KW-1133">Transmembrane helix</keyword>
<evidence type="ECO:0000313" key="3">
    <source>
        <dbReference type="Proteomes" id="UP000277766"/>
    </source>
</evidence>
<feature type="transmembrane region" description="Helical" evidence="1">
    <location>
        <begin position="83"/>
        <end position="102"/>
    </location>
</feature>
<comment type="caution">
    <text evidence="2">The sequence shown here is derived from an EMBL/GenBank/DDBJ whole genome shotgun (WGS) entry which is preliminary data.</text>
</comment>
<sequence length="107" mass="11293">MLNALLLIPALFSAVTALIWLVQLPYPLAWGAFVFCSLLAWTGGQRHSLPLLTVAWLGFLLLSGVMAGYAADELNRTGPGGEILSLGLGLGLLLALTLRSPATPHRA</sequence>
<accession>A0A3S0ICE8</accession>
<evidence type="ECO:0000313" key="2">
    <source>
        <dbReference type="EMBL" id="RTR29373.1"/>
    </source>
</evidence>
<proteinExistence type="predicted"/>
<keyword evidence="1" id="KW-0812">Transmembrane</keyword>
<evidence type="ECO:0000256" key="1">
    <source>
        <dbReference type="SAM" id="Phobius"/>
    </source>
</evidence>
<protein>
    <submittedName>
        <fullName evidence="2">Uncharacterized protein</fullName>
    </submittedName>
</protein>
<gene>
    <name evidence="2" type="ORF">EJ104_03000</name>
</gene>
<dbReference type="EMBL" id="RXPE01000004">
    <property type="protein sequence ID" value="RTR29373.1"/>
    <property type="molecule type" value="Genomic_DNA"/>
</dbReference>
<organism evidence="2 3">
    <name type="scientific">Deinococcus radiophilus</name>
    <dbReference type="NCBI Taxonomy" id="32062"/>
    <lineage>
        <taxon>Bacteria</taxon>
        <taxon>Thermotogati</taxon>
        <taxon>Deinococcota</taxon>
        <taxon>Deinococci</taxon>
        <taxon>Deinococcales</taxon>
        <taxon>Deinococcaceae</taxon>
        <taxon>Deinococcus</taxon>
    </lineage>
</organism>
<feature type="transmembrane region" description="Helical" evidence="1">
    <location>
        <begin position="27"/>
        <end position="44"/>
    </location>
</feature>
<dbReference type="RefSeq" id="WP_126351284.1">
    <property type="nucleotide sequence ID" value="NZ_CP086380.1"/>
</dbReference>
<name>A0A3S0ICE8_9DEIO</name>